<evidence type="ECO:0000256" key="1">
    <source>
        <dbReference type="ARBA" id="ARBA00023125"/>
    </source>
</evidence>
<dbReference type="SUPFAM" id="SSF50249">
    <property type="entry name" value="Nucleic acid-binding proteins"/>
    <property type="match status" value="1"/>
</dbReference>
<sequence>MFQINNFTISGNLTRDPEAKSTPSGTVVVNGGIAHNERRKVDGEWRDVPQFFDFVCFGKFAESLARLRKGQQVVLSGSLGYRAWEAKDGSKRSKVELVVRDAVTPREGRGASQGGPQSDVYDEDIPF</sequence>
<accession>A0A8S5SC91</accession>
<dbReference type="Pfam" id="PF00436">
    <property type="entry name" value="SSB"/>
    <property type="match status" value="1"/>
</dbReference>
<dbReference type="NCBIfam" id="TIGR00621">
    <property type="entry name" value="ssb"/>
    <property type="match status" value="1"/>
</dbReference>
<reference evidence="4" key="1">
    <citation type="journal article" date="2021" name="Proc. Natl. Acad. Sci. U.S.A.">
        <title>A Catalog of Tens of Thousands of Viruses from Human Metagenomes Reveals Hidden Associations with Chronic Diseases.</title>
        <authorList>
            <person name="Tisza M.J."/>
            <person name="Buck C.B."/>
        </authorList>
    </citation>
    <scope>NUCLEOTIDE SEQUENCE</scope>
    <source>
        <strain evidence="4">CtqBc4</strain>
    </source>
</reference>
<dbReference type="GO" id="GO:0003697">
    <property type="term" value="F:single-stranded DNA binding"/>
    <property type="evidence" value="ECO:0007669"/>
    <property type="project" value="InterPro"/>
</dbReference>
<dbReference type="Gene3D" id="2.40.50.140">
    <property type="entry name" value="Nucleic acid-binding proteins"/>
    <property type="match status" value="1"/>
</dbReference>
<dbReference type="EMBL" id="BK032570">
    <property type="protein sequence ID" value="DAF48581.1"/>
    <property type="molecule type" value="Genomic_DNA"/>
</dbReference>
<dbReference type="GO" id="GO:0006260">
    <property type="term" value="P:DNA replication"/>
    <property type="evidence" value="ECO:0007669"/>
    <property type="project" value="InterPro"/>
</dbReference>
<keyword evidence="1 2" id="KW-0238">DNA-binding</keyword>
<name>A0A8S5SC91_9CAUD</name>
<feature type="region of interest" description="Disordered" evidence="3">
    <location>
        <begin position="102"/>
        <end position="127"/>
    </location>
</feature>
<organism evidence="4">
    <name type="scientific">Siphoviridae sp. ctqBc4</name>
    <dbReference type="NCBI Taxonomy" id="2827945"/>
    <lineage>
        <taxon>Viruses</taxon>
        <taxon>Duplodnaviria</taxon>
        <taxon>Heunggongvirae</taxon>
        <taxon>Uroviricota</taxon>
        <taxon>Caudoviricetes</taxon>
    </lineage>
</organism>
<proteinExistence type="inferred from homology"/>
<dbReference type="PROSITE" id="PS50935">
    <property type="entry name" value="SSB"/>
    <property type="match status" value="1"/>
</dbReference>
<dbReference type="InterPro" id="IPR000424">
    <property type="entry name" value="Primosome_PriB/ssb"/>
</dbReference>
<evidence type="ECO:0000256" key="3">
    <source>
        <dbReference type="SAM" id="MobiDB-lite"/>
    </source>
</evidence>
<dbReference type="HAMAP" id="MF_00984">
    <property type="entry name" value="SSB"/>
    <property type="match status" value="1"/>
</dbReference>
<protein>
    <submittedName>
        <fullName evidence="4">Single strand binding protein</fullName>
    </submittedName>
</protein>
<dbReference type="InterPro" id="IPR012340">
    <property type="entry name" value="NA-bd_OB-fold"/>
</dbReference>
<dbReference type="CDD" id="cd04496">
    <property type="entry name" value="SSB_OBF"/>
    <property type="match status" value="1"/>
</dbReference>
<dbReference type="InterPro" id="IPR011344">
    <property type="entry name" value="ssDNA-bd"/>
</dbReference>
<evidence type="ECO:0000313" key="4">
    <source>
        <dbReference type="EMBL" id="DAF48581.1"/>
    </source>
</evidence>
<evidence type="ECO:0000256" key="2">
    <source>
        <dbReference type="PROSITE-ProRule" id="PRU00252"/>
    </source>
</evidence>